<dbReference type="Pfam" id="PF12689">
    <property type="entry name" value="Acid_PPase"/>
    <property type="match status" value="1"/>
</dbReference>
<dbReference type="GO" id="GO:0016791">
    <property type="term" value="F:phosphatase activity"/>
    <property type="evidence" value="ECO:0007669"/>
    <property type="project" value="InterPro"/>
</dbReference>
<reference evidence="2 3" key="1">
    <citation type="journal article" date="2018" name="New Phytol.">
        <title>Phylogenomics of Endogonaceae and evolution of mycorrhizas within Mucoromycota.</title>
        <authorList>
            <person name="Chang Y."/>
            <person name="Desiro A."/>
            <person name="Na H."/>
            <person name="Sandor L."/>
            <person name="Lipzen A."/>
            <person name="Clum A."/>
            <person name="Barry K."/>
            <person name="Grigoriev I.V."/>
            <person name="Martin F.M."/>
            <person name="Stajich J.E."/>
            <person name="Smith M.E."/>
            <person name="Bonito G."/>
            <person name="Spatafora J.W."/>
        </authorList>
    </citation>
    <scope>NUCLEOTIDE SEQUENCE [LARGE SCALE GENOMIC DNA]</scope>
    <source>
        <strain evidence="2 3">AD002</strain>
    </source>
</reference>
<keyword evidence="3" id="KW-1185">Reference proteome</keyword>
<evidence type="ECO:0008006" key="4">
    <source>
        <dbReference type="Google" id="ProtNLM"/>
    </source>
</evidence>
<sequence>MSTWDQHALPADYLPKLIVFDLDYTIWPLWYVVFSLARRLLCLPRRITPFRQTGSRIDTHIYGTCH</sequence>
<evidence type="ECO:0000256" key="1">
    <source>
        <dbReference type="SAM" id="Phobius"/>
    </source>
</evidence>
<evidence type="ECO:0000313" key="3">
    <source>
        <dbReference type="Proteomes" id="UP000274822"/>
    </source>
</evidence>
<accession>A0A433PBJ5</accession>
<comment type="caution">
    <text evidence="2">The sequence shown here is derived from an EMBL/GenBank/DDBJ whole genome shotgun (WGS) entry which is preliminary data.</text>
</comment>
<protein>
    <recommendedName>
        <fullName evidence="4">Magnesium-dependent phosphatase-1</fullName>
    </recommendedName>
</protein>
<proteinExistence type="predicted"/>
<dbReference type="AlphaFoldDB" id="A0A433PBJ5"/>
<dbReference type="Gene3D" id="3.40.50.1000">
    <property type="entry name" value="HAD superfamily/HAD-like"/>
    <property type="match status" value="1"/>
</dbReference>
<gene>
    <name evidence="2" type="ORF">BC938DRAFT_477165</name>
</gene>
<dbReference type="Proteomes" id="UP000274822">
    <property type="component" value="Unassembled WGS sequence"/>
</dbReference>
<evidence type="ECO:0000313" key="2">
    <source>
        <dbReference type="EMBL" id="RUS14902.1"/>
    </source>
</evidence>
<organism evidence="2 3">
    <name type="scientific">Jimgerdemannia flammicorona</name>
    <dbReference type="NCBI Taxonomy" id="994334"/>
    <lineage>
        <taxon>Eukaryota</taxon>
        <taxon>Fungi</taxon>
        <taxon>Fungi incertae sedis</taxon>
        <taxon>Mucoromycota</taxon>
        <taxon>Mucoromycotina</taxon>
        <taxon>Endogonomycetes</taxon>
        <taxon>Endogonales</taxon>
        <taxon>Endogonaceae</taxon>
        <taxon>Jimgerdemannia</taxon>
    </lineage>
</organism>
<name>A0A433PBJ5_9FUNG</name>
<keyword evidence="1" id="KW-0812">Transmembrane</keyword>
<dbReference type="InterPro" id="IPR023214">
    <property type="entry name" value="HAD_sf"/>
</dbReference>
<keyword evidence="1" id="KW-0472">Membrane</keyword>
<dbReference type="InterPro" id="IPR010036">
    <property type="entry name" value="MDP_1_eu_arc"/>
</dbReference>
<feature type="transmembrane region" description="Helical" evidence="1">
    <location>
        <begin position="24"/>
        <end position="41"/>
    </location>
</feature>
<keyword evidence="1" id="KW-1133">Transmembrane helix</keyword>
<dbReference type="EMBL" id="RBNJ01026446">
    <property type="protein sequence ID" value="RUS14902.1"/>
    <property type="molecule type" value="Genomic_DNA"/>
</dbReference>